<evidence type="ECO:0000313" key="2">
    <source>
        <dbReference type="Proteomes" id="UP000708148"/>
    </source>
</evidence>
<evidence type="ECO:0000313" key="1">
    <source>
        <dbReference type="EMBL" id="CAD7695091.1"/>
    </source>
</evidence>
<sequence length="107" mass="12267">MATKPVTKTLARRVRRGVSWVAPDWAATHGSICDRLSRLCCTVKCEGRVAPGRPELFTDSGWFNIRPHQCCWLCVEQRSTFTVSLHNLNGEFPNYRICCYDCEARQM</sequence>
<dbReference type="EMBL" id="CAJHUC010000305">
    <property type="protein sequence ID" value="CAD7695091.1"/>
    <property type="molecule type" value="Genomic_DNA"/>
</dbReference>
<gene>
    <name evidence="1" type="ORF">OSTQU699_LOCUS452</name>
</gene>
<keyword evidence="2" id="KW-1185">Reference proteome</keyword>
<comment type="caution">
    <text evidence="1">The sequence shown here is derived from an EMBL/GenBank/DDBJ whole genome shotgun (WGS) entry which is preliminary data.</text>
</comment>
<dbReference type="AlphaFoldDB" id="A0A8S1ILG1"/>
<accession>A0A8S1ILG1</accession>
<proteinExistence type="predicted"/>
<organism evidence="1 2">
    <name type="scientific">Ostreobium quekettii</name>
    <dbReference type="NCBI Taxonomy" id="121088"/>
    <lineage>
        <taxon>Eukaryota</taxon>
        <taxon>Viridiplantae</taxon>
        <taxon>Chlorophyta</taxon>
        <taxon>core chlorophytes</taxon>
        <taxon>Ulvophyceae</taxon>
        <taxon>TCBD clade</taxon>
        <taxon>Bryopsidales</taxon>
        <taxon>Ostreobineae</taxon>
        <taxon>Ostreobiaceae</taxon>
        <taxon>Ostreobium</taxon>
    </lineage>
</organism>
<reference evidence="1" key="1">
    <citation type="submission" date="2020-12" db="EMBL/GenBank/DDBJ databases">
        <authorList>
            <person name="Iha C."/>
        </authorList>
    </citation>
    <scope>NUCLEOTIDE SEQUENCE</scope>
</reference>
<name>A0A8S1ILG1_9CHLO</name>
<protein>
    <submittedName>
        <fullName evidence="1">Uncharacterized protein</fullName>
    </submittedName>
</protein>
<dbReference type="Proteomes" id="UP000708148">
    <property type="component" value="Unassembled WGS sequence"/>
</dbReference>